<dbReference type="CDD" id="cd00090">
    <property type="entry name" value="HTH_ARSR"/>
    <property type="match status" value="1"/>
</dbReference>
<evidence type="ECO:0000259" key="1">
    <source>
        <dbReference type="SMART" id="SM00418"/>
    </source>
</evidence>
<evidence type="ECO:0000313" key="3">
    <source>
        <dbReference type="Proteomes" id="UP001519331"/>
    </source>
</evidence>
<keyword evidence="3" id="KW-1185">Reference proteome</keyword>
<reference evidence="2 3" key="1">
    <citation type="submission" date="2021-03" db="EMBL/GenBank/DDBJ databases">
        <title>Sequencing the genomes of 1000 actinobacteria strains.</title>
        <authorList>
            <person name="Klenk H.-P."/>
        </authorList>
    </citation>
    <scope>NUCLEOTIDE SEQUENCE [LARGE SCALE GENOMIC DNA]</scope>
    <source>
        <strain evidence="2 3">DSM 12544</strain>
    </source>
</reference>
<organism evidence="2 3">
    <name type="scientific">Nesterenkonia lacusekhoensis</name>
    <dbReference type="NCBI Taxonomy" id="150832"/>
    <lineage>
        <taxon>Bacteria</taxon>
        <taxon>Bacillati</taxon>
        <taxon>Actinomycetota</taxon>
        <taxon>Actinomycetes</taxon>
        <taxon>Micrococcales</taxon>
        <taxon>Micrococcaceae</taxon>
        <taxon>Nesterenkonia</taxon>
    </lineage>
</organism>
<dbReference type="RefSeq" id="WP_210049008.1">
    <property type="nucleotide sequence ID" value="NZ_JAGINX010000001.1"/>
</dbReference>
<dbReference type="InterPro" id="IPR000835">
    <property type="entry name" value="HTH_MarR-typ"/>
</dbReference>
<dbReference type="Pfam" id="PF01047">
    <property type="entry name" value="MarR"/>
    <property type="match status" value="1"/>
</dbReference>
<dbReference type="InterPro" id="IPR036390">
    <property type="entry name" value="WH_DNA-bd_sf"/>
</dbReference>
<evidence type="ECO:0000313" key="2">
    <source>
        <dbReference type="EMBL" id="MBP2318605.1"/>
    </source>
</evidence>
<gene>
    <name evidence="2" type="ORF">JOF45_001624</name>
</gene>
<dbReference type="InterPro" id="IPR036388">
    <property type="entry name" value="WH-like_DNA-bd_sf"/>
</dbReference>
<dbReference type="SUPFAM" id="SSF46785">
    <property type="entry name" value="Winged helix' DNA-binding domain"/>
    <property type="match status" value="1"/>
</dbReference>
<protein>
    <submittedName>
        <fullName evidence="2">DNA-binding transcriptional regulator GbsR (MarR family)</fullName>
    </submittedName>
</protein>
<dbReference type="InterPro" id="IPR001845">
    <property type="entry name" value="HTH_ArsR_DNA-bd_dom"/>
</dbReference>
<name>A0ABS4T3A9_9MICC</name>
<dbReference type="Gene3D" id="1.10.10.10">
    <property type="entry name" value="Winged helix-like DNA-binding domain superfamily/Winged helix DNA-binding domain"/>
    <property type="match status" value="1"/>
</dbReference>
<keyword evidence="2" id="KW-0238">DNA-binding</keyword>
<dbReference type="GO" id="GO:0003677">
    <property type="term" value="F:DNA binding"/>
    <property type="evidence" value="ECO:0007669"/>
    <property type="project" value="UniProtKB-KW"/>
</dbReference>
<comment type="caution">
    <text evidence="2">The sequence shown here is derived from an EMBL/GenBank/DDBJ whole genome shotgun (WGS) entry which is preliminary data.</text>
</comment>
<proteinExistence type="predicted"/>
<dbReference type="SMART" id="SM00418">
    <property type="entry name" value="HTH_ARSR"/>
    <property type="match status" value="1"/>
</dbReference>
<sequence>MNAEEMPRYVTIEDIHAIRAMAHEVRMAALDELYATHRVYTGTELAGVCGVSASSMSYHLRELEKHGFVRRVQQEGDGRSTYWQAVAGTIRVAGFDPQAQSENALVTAHIEAMRQRVAAEVRRRAQDRGPQHSKRYPVISSSLLTLSEAQAEDFKQRLYALIEEFTLLSMQSPEGSEVERLHYFVSVIDDRRA</sequence>
<dbReference type="InterPro" id="IPR011991">
    <property type="entry name" value="ArsR-like_HTH"/>
</dbReference>
<dbReference type="Proteomes" id="UP001519331">
    <property type="component" value="Unassembled WGS sequence"/>
</dbReference>
<accession>A0ABS4T3A9</accession>
<feature type="domain" description="HTH arsR-type" evidence="1">
    <location>
        <begin position="16"/>
        <end position="101"/>
    </location>
</feature>
<dbReference type="EMBL" id="JAGINX010000001">
    <property type="protein sequence ID" value="MBP2318605.1"/>
    <property type="molecule type" value="Genomic_DNA"/>
</dbReference>